<dbReference type="PRINTS" id="PR00420">
    <property type="entry name" value="RNGMNOXGNASE"/>
</dbReference>
<dbReference type="Gene3D" id="3.50.50.60">
    <property type="entry name" value="FAD/NAD(P)-binding domain"/>
    <property type="match status" value="1"/>
</dbReference>
<dbReference type="InterPro" id="IPR053212">
    <property type="entry name" value="DHP_3-monooxygenase"/>
</dbReference>
<dbReference type="PANTHER" id="PTHR47469">
    <property type="entry name" value="MONOOXYGENASE-LIKE"/>
    <property type="match status" value="1"/>
</dbReference>
<dbReference type="InterPro" id="IPR036188">
    <property type="entry name" value="FAD/NAD-bd_sf"/>
</dbReference>
<gene>
    <name evidence="3" type="ORF">SAMN05444169_4883</name>
</gene>
<keyword evidence="1" id="KW-0732">Signal</keyword>
<reference evidence="3 4" key="1">
    <citation type="submission" date="2016-11" db="EMBL/GenBank/DDBJ databases">
        <authorList>
            <person name="Jaros S."/>
            <person name="Januszkiewicz K."/>
            <person name="Wedrychowicz H."/>
        </authorList>
    </citation>
    <scope>NUCLEOTIDE SEQUENCE [LARGE SCALE GENOMIC DNA]</scope>
    <source>
        <strain evidence="3 4">GAS242</strain>
    </source>
</reference>
<dbReference type="AlphaFoldDB" id="A0A1M5NWI4"/>
<dbReference type="EMBL" id="LT670818">
    <property type="protein sequence ID" value="SHG93815.1"/>
    <property type="molecule type" value="Genomic_DNA"/>
</dbReference>
<organism evidence="3 4">
    <name type="scientific">Bradyrhizobium erythrophlei</name>
    <dbReference type="NCBI Taxonomy" id="1437360"/>
    <lineage>
        <taxon>Bacteria</taxon>
        <taxon>Pseudomonadati</taxon>
        <taxon>Pseudomonadota</taxon>
        <taxon>Alphaproteobacteria</taxon>
        <taxon>Hyphomicrobiales</taxon>
        <taxon>Nitrobacteraceae</taxon>
        <taxon>Bradyrhizobium</taxon>
    </lineage>
</organism>
<name>A0A1M5NWI4_9BRAD</name>
<dbReference type="Gene3D" id="3.30.9.30">
    <property type="match status" value="1"/>
</dbReference>
<proteinExistence type="predicted"/>
<sequence length="374" mass="40101">MHSLKIAIAGGSLGGLFAAALLHAAGHEVTVFERSKHGLEGRGAGLVGQREIFAILRAVGCEHVARIGVVARERIFLDQGGQIVERHETPQMQISWDILFRSFRERLPDRNYLQGREVVSASEHGGAAYLTFSDGITVEADLVIGVDGVGSIVRRAVAGDAAAPVYAGYAAWRGLYPEVDLPNSAAETLRERFAFFNMHRSHILGYLVAGPDGSLEAGRRRYNWVWYRTLSDADGSLARELTDASGHVHQYSLPAGAMPDAARDDLVRVAEQTLPPQFATAVSAERSPFIQAIFDYAAPIMVTTRIALLGDAAFVVRPHTAMGVSKAAGDALALSYALAQADDLATALAAYDATRRSAGNEIAAYGRRLGASFI</sequence>
<evidence type="ECO:0000259" key="2">
    <source>
        <dbReference type="Pfam" id="PF22607"/>
    </source>
</evidence>
<dbReference type="Pfam" id="PF22607">
    <property type="entry name" value="FAD_binding-like"/>
    <property type="match status" value="1"/>
</dbReference>
<dbReference type="SUPFAM" id="SSF54373">
    <property type="entry name" value="FAD-linked reductases, C-terminal domain"/>
    <property type="match status" value="1"/>
</dbReference>
<protein>
    <submittedName>
        <fullName evidence="3">2-polyprenyl-6-methoxyphenol hydroxylase</fullName>
    </submittedName>
</protein>
<dbReference type="InterPro" id="IPR054707">
    <property type="entry name" value="DhpH_subs-bd"/>
</dbReference>
<dbReference type="NCBIfam" id="NF005566">
    <property type="entry name" value="PRK07236.1"/>
    <property type="match status" value="1"/>
</dbReference>
<accession>A0A1M5NWI4</accession>
<dbReference type="Proteomes" id="UP000190675">
    <property type="component" value="Chromosome I"/>
</dbReference>
<feature type="domain" description="2,6-dihydroxypyridine 3-monooxygenase substrate binding" evidence="2">
    <location>
        <begin position="166"/>
        <end position="295"/>
    </location>
</feature>
<evidence type="ECO:0000313" key="4">
    <source>
        <dbReference type="Proteomes" id="UP000190675"/>
    </source>
</evidence>
<evidence type="ECO:0000313" key="3">
    <source>
        <dbReference type="EMBL" id="SHG93815.1"/>
    </source>
</evidence>
<dbReference type="SUPFAM" id="SSF51905">
    <property type="entry name" value="FAD/NAD(P)-binding domain"/>
    <property type="match status" value="1"/>
</dbReference>
<dbReference type="RefSeq" id="WP_079568142.1">
    <property type="nucleotide sequence ID" value="NZ_LT670818.1"/>
</dbReference>
<dbReference type="PANTHER" id="PTHR47469:SF2">
    <property type="entry name" value="OS06G0597600 PROTEIN"/>
    <property type="match status" value="1"/>
</dbReference>
<feature type="signal peptide" evidence="1">
    <location>
        <begin position="1"/>
        <end position="24"/>
    </location>
</feature>
<evidence type="ECO:0000256" key="1">
    <source>
        <dbReference type="SAM" id="SignalP"/>
    </source>
</evidence>
<dbReference type="OrthoDB" id="5499180at2"/>
<feature type="chain" id="PRO_5012567574" evidence="1">
    <location>
        <begin position="25"/>
        <end position="374"/>
    </location>
</feature>